<feature type="domain" description="MucBP" evidence="4">
    <location>
        <begin position="850"/>
        <end position="914"/>
    </location>
</feature>
<evidence type="ECO:0000256" key="3">
    <source>
        <dbReference type="SAM" id="Phobius"/>
    </source>
</evidence>
<keyword evidence="3" id="KW-0812">Transmembrane</keyword>
<dbReference type="InterPro" id="IPR032675">
    <property type="entry name" value="LRR_dom_sf"/>
</dbReference>
<organism evidence="5 6">
    <name type="scientific">Levilactobacillus spicheri</name>
    <dbReference type="NCBI Taxonomy" id="216463"/>
    <lineage>
        <taxon>Bacteria</taxon>
        <taxon>Bacillati</taxon>
        <taxon>Bacillota</taxon>
        <taxon>Bacilli</taxon>
        <taxon>Lactobacillales</taxon>
        <taxon>Lactobacillaceae</taxon>
        <taxon>Levilactobacillus</taxon>
    </lineage>
</organism>
<sequence length="1078" mass="113412">MKQTRQLETKRQRLGKTWATTGLIAGGLLLGSVGTLTAQAQTATADGDATKDDVAQTTAQPVTAQSQVTLGQQPATTSGTPAPAETPDAADPTPVPANETTQDPETTDPVDPVQPDKAAAPKQAATPETDDSNASVVDREAAPASDEPEQDPAPATGEATDSQVPGADAVAPHKAVKDATTIDDWMPDRNLQQFVLWQLQQDGQTIQNVSEITPDMVQNMTKLTADASLEATDEAYFKMVTGIQNLKGLEGATKLANLTITPFSSANQKWTGSEGTHGALSDVSALSNLDSLRQVSLGTQNLSDIAGLQKSAQAANDSGGFAVWNLGANHIYDVRPLMVTNKAQWFMISMNGQTLTLPEVTLNPNTTEFVTSSPWYAKVRYDVTDARTNNKLIEPLTRNQGSTADGQSIGDMRYISWTNFDGPTGQLVYTLDQRPGGYDDDLLEPFFWSGTVTVPYRLVADTGTLAVNFKYVHAVQQDYDDYGDTLAPDVAVSGTTGSDYDVLGAQNVQQTIQLLKNKGFGYIGTVDEQATTGQYGADASRIILLFGYKQTIHLVDEQGQPIGPQPADAVGDVDQTWQQDVGPIAGYTYDHATGATPTVDAQTGTLTLSGTLTENNPDIYVYFKEAAAQQLVNFVDGDHQALAAPVTVSGQAGTTQTVTLPSVDGYVVDHATAGTVTGDQLSIVLAQGAAPINVVYRLAEYQQAVNFVDGAGKTLAPATTVTGTAGSLQTVDLPSVDGYEVDHATAGTVVNQQLNVTISKDETPINIVYRLAEYQQAVNFVDETGKTLAPAMAVKGIAGSTQVLTLPAIDGYAVVSATAGTLADNQLTVVMSKTTAPINVLFKKLIAKGQVTVKYQDLSQQSLAPDQVLTGEVGQAYTTTPSQQVTGDYELIVTPMNAHGTFAKTPQTVVYIYRLIQQGGGGATVDPELPDGPDQPETPEQPENPGQPEQPEQPVTPELPGTSKRPTTSVQAGDTATSQSGDAATLLGNGAAATGRRQQTPAVNAHPGHQADRIAQPLAAATTQSGEPQTVAAHSGTSVTTQLPQTNEQAPATLQIIGVALLGSLVSAAGWLMGRRQR</sequence>
<feature type="domain" description="MucBP" evidence="4">
    <location>
        <begin position="632"/>
        <end position="683"/>
    </location>
</feature>
<feature type="domain" description="MucBP" evidence="4">
    <location>
        <begin position="705"/>
        <end position="769"/>
    </location>
</feature>
<feature type="compositionally biased region" description="Polar residues" evidence="2">
    <location>
        <begin position="964"/>
        <end position="980"/>
    </location>
</feature>
<dbReference type="Gene3D" id="3.10.20.320">
    <property type="entry name" value="Putative peptidoglycan bound protein (lpxtg motif)"/>
    <property type="match status" value="4"/>
</dbReference>
<keyword evidence="1" id="KW-0677">Repeat</keyword>
<feature type="region of interest" description="Disordered" evidence="2">
    <location>
        <begin position="1023"/>
        <end position="1043"/>
    </location>
</feature>
<feature type="domain" description="MucBP" evidence="4">
    <location>
        <begin position="778"/>
        <end position="830"/>
    </location>
</feature>
<dbReference type="Gene3D" id="3.80.10.10">
    <property type="entry name" value="Ribonuclease Inhibitor"/>
    <property type="match status" value="1"/>
</dbReference>
<feature type="compositionally biased region" description="Low complexity" evidence="2">
    <location>
        <begin position="80"/>
        <end position="92"/>
    </location>
</feature>
<dbReference type="RefSeq" id="WP_045807993.1">
    <property type="nucleotide sequence ID" value="NZ_JZCR01000021.1"/>
</dbReference>
<dbReference type="EMBL" id="JZCR01000021">
    <property type="protein sequence ID" value="KJW12270.1"/>
    <property type="molecule type" value="Genomic_DNA"/>
</dbReference>
<dbReference type="Pfam" id="PF06458">
    <property type="entry name" value="MucBP"/>
    <property type="match status" value="5"/>
</dbReference>
<feature type="domain" description="MucBP" evidence="4">
    <location>
        <begin position="551"/>
        <end position="622"/>
    </location>
</feature>
<protein>
    <recommendedName>
        <fullName evidence="4">MucBP domain-containing protein</fullName>
    </recommendedName>
</protein>
<evidence type="ECO:0000259" key="4">
    <source>
        <dbReference type="Pfam" id="PF06458"/>
    </source>
</evidence>
<dbReference type="STRING" id="216463.VC81_10295"/>
<evidence type="ECO:0000256" key="1">
    <source>
        <dbReference type="ARBA" id="ARBA00022737"/>
    </source>
</evidence>
<gene>
    <name evidence="5" type="ORF">VC81_10295</name>
</gene>
<proteinExistence type="predicted"/>
<keyword evidence="3" id="KW-0472">Membrane</keyword>
<accession>A0A0F3RQW5</accession>
<feature type="compositionally biased region" description="Low complexity" evidence="2">
    <location>
        <begin position="941"/>
        <end position="960"/>
    </location>
</feature>
<evidence type="ECO:0000313" key="6">
    <source>
        <dbReference type="Proteomes" id="UP000033491"/>
    </source>
</evidence>
<dbReference type="Proteomes" id="UP000033491">
    <property type="component" value="Unassembled WGS sequence"/>
</dbReference>
<dbReference type="InterPro" id="IPR009459">
    <property type="entry name" value="MucBP_dom"/>
</dbReference>
<feature type="transmembrane region" description="Helical" evidence="3">
    <location>
        <begin position="1052"/>
        <end position="1073"/>
    </location>
</feature>
<feature type="region of interest" description="Disordered" evidence="2">
    <location>
        <begin position="920"/>
        <end position="983"/>
    </location>
</feature>
<feature type="compositionally biased region" description="Low complexity" evidence="2">
    <location>
        <begin position="109"/>
        <end position="125"/>
    </location>
</feature>
<evidence type="ECO:0000313" key="5">
    <source>
        <dbReference type="EMBL" id="KJW12270.1"/>
    </source>
</evidence>
<evidence type="ECO:0000256" key="2">
    <source>
        <dbReference type="SAM" id="MobiDB-lite"/>
    </source>
</evidence>
<name>A0A0F3RQW5_9LACO</name>
<dbReference type="PATRIC" id="fig|216463.3.peg.1316"/>
<feature type="region of interest" description="Disordered" evidence="2">
    <location>
        <begin position="44"/>
        <end position="175"/>
    </location>
</feature>
<keyword evidence="3" id="KW-1133">Transmembrane helix</keyword>
<dbReference type="OrthoDB" id="2285788at2"/>
<feature type="compositionally biased region" description="Polar residues" evidence="2">
    <location>
        <begin position="55"/>
        <end position="79"/>
    </location>
</feature>
<reference evidence="5 6" key="1">
    <citation type="submission" date="2015-03" db="EMBL/GenBank/DDBJ databases">
        <authorList>
            <person name="Zheng J."/>
            <person name="Ganezle M."/>
        </authorList>
    </citation>
    <scope>NUCLEOTIDE SEQUENCE [LARGE SCALE GENOMIC DNA]</scope>
    <source>
        <strain evidence="5 6">LP38</strain>
    </source>
</reference>
<dbReference type="NCBIfam" id="TIGR01167">
    <property type="entry name" value="LPXTG_anchor"/>
    <property type="match status" value="1"/>
</dbReference>
<comment type="caution">
    <text evidence="5">The sequence shown here is derived from an EMBL/GenBank/DDBJ whole genome shotgun (WGS) entry which is preliminary data.</text>
</comment>
<dbReference type="AlphaFoldDB" id="A0A0F3RQW5"/>